<evidence type="ECO:0000313" key="1">
    <source>
        <dbReference type="EMBL" id="SFV69011.1"/>
    </source>
</evidence>
<dbReference type="EMBL" id="FPHH01000117">
    <property type="protein sequence ID" value="SFV69011.1"/>
    <property type="molecule type" value="Genomic_DNA"/>
</dbReference>
<gene>
    <name evidence="1" type="ORF">MNB_SM-5-1317</name>
</gene>
<name>A0A1W1CTM5_9ZZZZ</name>
<protein>
    <submittedName>
        <fullName evidence="1">Uncharacterized protein</fullName>
    </submittedName>
</protein>
<organism evidence="1">
    <name type="scientific">hydrothermal vent metagenome</name>
    <dbReference type="NCBI Taxonomy" id="652676"/>
    <lineage>
        <taxon>unclassified sequences</taxon>
        <taxon>metagenomes</taxon>
        <taxon>ecological metagenomes</taxon>
    </lineage>
</organism>
<dbReference type="PROSITE" id="PS51257">
    <property type="entry name" value="PROKAR_LIPOPROTEIN"/>
    <property type="match status" value="1"/>
</dbReference>
<sequence length="91" mass="9983">MIKSKYIKQIRFIGIAMTLVLAISGCGGSSNDNSKNETEMQVGKLYTVNEGDRIVNEDNAKIEVIHHVNSNIKQVKIISGSAYLLSSDVKN</sequence>
<reference evidence="1" key="1">
    <citation type="submission" date="2016-10" db="EMBL/GenBank/DDBJ databases">
        <authorList>
            <person name="de Groot N.N."/>
        </authorList>
    </citation>
    <scope>NUCLEOTIDE SEQUENCE</scope>
</reference>
<dbReference type="AlphaFoldDB" id="A0A1W1CTM5"/>
<accession>A0A1W1CTM5</accession>
<proteinExistence type="predicted"/>